<evidence type="ECO:0000313" key="4">
    <source>
        <dbReference type="Proteomes" id="UP000708148"/>
    </source>
</evidence>
<keyword evidence="1" id="KW-0175">Coiled coil</keyword>
<evidence type="ECO:0000313" key="2">
    <source>
        <dbReference type="EMBL" id="CAD7698267.1"/>
    </source>
</evidence>
<evidence type="ECO:0000313" key="3">
    <source>
        <dbReference type="EMBL" id="CAD7702653.1"/>
    </source>
</evidence>
<accession>A0A8S1J5C4</accession>
<organism evidence="3 4">
    <name type="scientific">Ostreobium quekettii</name>
    <dbReference type="NCBI Taxonomy" id="121088"/>
    <lineage>
        <taxon>Eukaryota</taxon>
        <taxon>Viridiplantae</taxon>
        <taxon>Chlorophyta</taxon>
        <taxon>core chlorophytes</taxon>
        <taxon>Ulvophyceae</taxon>
        <taxon>TCBD clade</taxon>
        <taxon>Bryopsidales</taxon>
        <taxon>Ostreobineae</taxon>
        <taxon>Ostreobiaceae</taxon>
        <taxon>Ostreobium</taxon>
    </lineage>
</organism>
<dbReference type="AlphaFoldDB" id="A0A8S1J5C4"/>
<proteinExistence type="predicted"/>
<keyword evidence="4" id="KW-1185">Reference proteome</keyword>
<dbReference type="EMBL" id="CAJHUC010001902">
    <property type="protein sequence ID" value="CAD7702653.1"/>
    <property type="molecule type" value="Genomic_DNA"/>
</dbReference>
<feature type="coiled-coil region" evidence="1">
    <location>
        <begin position="21"/>
        <end position="48"/>
    </location>
</feature>
<evidence type="ECO:0000256" key="1">
    <source>
        <dbReference type="SAM" id="Coils"/>
    </source>
</evidence>
<name>A0A8S1J5C4_9CHLO</name>
<protein>
    <submittedName>
        <fullName evidence="3">Uncharacterized protein</fullName>
    </submittedName>
</protein>
<sequence length="58" mass="6782">MVHKKGEHAQARASTEKWDKIRSLECERDKLQNELQEQQMLLVEHRKRASAAAVSRPQ</sequence>
<feature type="non-terminal residue" evidence="3">
    <location>
        <position position="1"/>
    </location>
</feature>
<reference evidence="3" key="1">
    <citation type="submission" date="2020-12" db="EMBL/GenBank/DDBJ databases">
        <authorList>
            <person name="Iha C."/>
        </authorList>
    </citation>
    <scope>NUCLEOTIDE SEQUENCE</scope>
</reference>
<dbReference type="EMBL" id="CAJHUC010000798">
    <property type="protein sequence ID" value="CAD7698267.1"/>
    <property type="molecule type" value="Genomic_DNA"/>
</dbReference>
<gene>
    <name evidence="2" type="ORF">OSTQU699_LOCUS3629</name>
    <name evidence="3" type="ORF">OSTQU699_LOCUS8010</name>
</gene>
<comment type="caution">
    <text evidence="3">The sequence shown here is derived from an EMBL/GenBank/DDBJ whole genome shotgun (WGS) entry which is preliminary data.</text>
</comment>
<dbReference type="Proteomes" id="UP000708148">
    <property type="component" value="Unassembled WGS sequence"/>
</dbReference>